<keyword evidence="2" id="KW-0677">Repeat</keyword>
<dbReference type="PROSITE" id="PS50082">
    <property type="entry name" value="WD_REPEATS_2"/>
    <property type="match status" value="1"/>
</dbReference>
<evidence type="ECO:0000256" key="3">
    <source>
        <dbReference type="PROSITE-ProRule" id="PRU00221"/>
    </source>
</evidence>
<dbReference type="AlphaFoldDB" id="A0A8T0MIN3"/>
<evidence type="ECO:0000313" key="5">
    <source>
        <dbReference type="EMBL" id="KAG2535074.1"/>
    </source>
</evidence>
<evidence type="ECO:0000313" key="6">
    <source>
        <dbReference type="Proteomes" id="UP000823388"/>
    </source>
</evidence>
<proteinExistence type="predicted"/>
<dbReference type="SUPFAM" id="SSF50978">
    <property type="entry name" value="WD40 repeat-like"/>
    <property type="match status" value="1"/>
</dbReference>
<protein>
    <submittedName>
        <fullName evidence="5">Uncharacterized protein</fullName>
    </submittedName>
</protein>
<dbReference type="InterPro" id="IPR001680">
    <property type="entry name" value="WD40_rpt"/>
</dbReference>
<organism evidence="5 6">
    <name type="scientific">Panicum virgatum</name>
    <name type="common">Blackwell switchgrass</name>
    <dbReference type="NCBI Taxonomy" id="38727"/>
    <lineage>
        <taxon>Eukaryota</taxon>
        <taxon>Viridiplantae</taxon>
        <taxon>Streptophyta</taxon>
        <taxon>Embryophyta</taxon>
        <taxon>Tracheophyta</taxon>
        <taxon>Spermatophyta</taxon>
        <taxon>Magnoliopsida</taxon>
        <taxon>Liliopsida</taxon>
        <taxon>Poales</taxon>
        <taxon>Poaceae</taxon>
        <taxon>PACMAD clade</taxon>
        <taxon>Panicoideae</taxon>
        <taxon>Panicodae</taxon>
        <taxon>Paniceae</taxon>
        <taxon>Panicinae</taxon>
        <taxon>Panicum</taxon>
        <taxon>Panicum sect. Hiantes</taxon>
    </lineage>
</organism>
<dbReference type="Pfam" id="PF00400">
    <property type="entry name" value="WD40"/>
    <property type="match status" value="2"/>
</dbReference>
<dbReference type="Proteomes" id="UP000823388">
    <property type="component" value="Chromosome 9N"/>
</dbReference>
<dbReference type="InterPro" id="IPR015943">
    <property type="entry name" value="WD40/YVTN_repeat-like_dom_sf"/>
</dbReference>
<gene>
    <name evidence="5" type="ORF">PVAP13_9NG047200</name>
</gene>
<dbReference type="PANTHER" id="PTHR10971">
    <property type="entry name" value="MRNA EXPORT FACTOR AND BUB3"/>
    <property type="match status" value="1"/>
</dbReference>
<keyword evidence="4" id="KW-0812">Transmembrane</keyword>
<dbReference type="SMART" id="SM00320">
    <property type="entry name" value="WD40"/>
    <property type="match status" value="3"/>
</dbReference>
<accession>A0A8T0MIN3</accession>
<dbReference type="PROSITE" id="PS00678">
    <property type="entry name" value="WD_REPEATS_1"/>
    <property type="match status" value="1"/>
</dbReference>
<keyword evidence="4" id="KW-1133">Transmembrane helix</keyword>
<evidence type="ECO:0000256" key="1">
    <source>
        <dbReference type="ARBA" id="ARBA00022574"/>
    </source>
</evidence>
<evidence type="ECO:0000256" key="2">
    <source>
        <dbReference type="ARBA" id="ARBA00022737"/>
    </source>
</evidence>
<feature type="transmembrane region" description="Helical" evidence="4">
    <location>
        <begin position="67"/>
        <end position="87"/>
    </location>
</feature>
<keyword evidence="4" id="KW-0472">Membrane</keyword>
<keyword evidence="6" id="KW-1185">Reference proteome</keyword>
<keyword evidence="1 3" id="KW-0853">WD repeat</keyword>
<name>A0A8T0MIN3_PANVG</name>
<feature type="repeat" description="WD" evidence="3">
    <location>
        <begin position="186"/>
        <end position="227"/>
    </location>
</feature>
<dbReference type="InterPro" id="IPR036322">
    <property type="entry name" value="WD40_repeat_dom_sf"/>
</dbReference>
<dbReference type="InterPro" id="IPR019775">
    <property type="entry name" value="WD40_repeat_CS"/>
</dbReference>
<dbReference type="PROSITE" id="PS50294">
    <property type="entry name" value="WD_REPEATS_REGION"/>
    <property type="match status" value="1"/>
</dbReference>
<reference evidence="5" key="1">
    <citation type="submission" date="2020-05" db="EMBL/GenBank/DDBJ databases">
        <title>WGS assembly of Panicum virgatum.</title>
        <authorList>
            <person name="Lovell J.T."/>
            <person name="Jenkins J."/>
            <person name="Shu S."/>
            <person name="Juenger T.E."/>
            <person name="Schmutz J."/>
        </authorList>
    </citation>
    <scope>NUCLEOTIDE SEQUENCE</scope>
    <source>
        <strain evidence="5">AP13</strain>
    </source>
</reference>
<comment type="caution">
    <text evidence="5">The sequence shown here is derived from an EMBL/GenBank/DDBJ whole genome shotgun (WGS) entry which is preliminary data.</text>
</comment>
<sequence>MARRSVAGGAIAGAASRVRFAPTSNNLLVSSWDSVRALSPPDSRFVASWAFLFSLLVPLSSMEMRTILISFFWGGGGWWWLWCYLGVNFQQFSSYRSRIWACSSRFEIWGDRFRGGWEQCLIGFCTGVVPQGLRLYDADRNTLRFKAESDPALLDCCFEDESAALACCSDGSVRRYDLHSVSQDSVGLHEDVVFCVEYSQTTGQIVTGSLDRKLQLWDTKTRNVSPTGMITFDSDVSSLSVCGMYISVAAARNVYFYDMRNLTGPVKAKFSPLEYHIQCLQSSLEWNGYVAGSVDGVVVLNYLDDVVDGNMGYAFRCHPNSRNGRSNLVKINCIAIHPCKKIFVTGDDGGYAIAWDAQSKKKLLELPSYSGRVASMAYNHSGQLLAVAHNYYHEADTMVEEHRIFIEALDDFKRKPHLVKDPSNQT</sequence>
<evidence type="ECO:0000256" key="4">
    <source>
        <dbReference type="SAM" id="Phobius"/>
    </source>
</evidence>
<dbReference type="Gene3D" id="2.130.10.10">
    <property type="entry name" value="YVTN repeat-like/Quinoprotein amine dehydrogenase"/>
    <property type="match status" value="1"/>
</dbReference>
<dbReference type="EMBL" id="CM029054">
    <property type="protein sequence ID" value="KAG2535074.1"/>
    <property type="molecule type" value="Genomic_DNA"/>
</dbReference>